<dbReference type="GO" id="GO:0005524">
    <property type="term" value="F:ATP binding"/>
    <property type="evidence" value="ECO:0007669"/>
    <property type="project" value="UniProtKB-UniRule"/>
</dbReference>
<evidence type="ECO:0000256" key="7">
    <source>
        <dbReference type="ARBA" id="ARBA00048478"/>
    </source>
</evidence>
<comment type="similarity">
    <text evidence="1 8">Belongs to the cytidylate kinase family. Type 1 subfamily.</text>
</comment>
<dbReference type="GO" id="GO:0036430">
    <property type="term" value="F:CMP kinase activity"/>
    <property type="evidence" value="ECO:0007669"/>
    <property type="project" value="RHEA"/>
</dbReference>
<dbReference type="InterPro" id="IPR011994">
    <property type="entry name" value="Cytidylate_kinase_dom"/>
</dbReference>
<evidence type="ECO:0000256" key="4">
    <source>
        <dbReference type="ARBA" id="ARBA00022777"/>
    </source>
</evidence>
<keyword evidence="8" id="KW-0963">Cytoplasm</keyword>
<dbReference type="RefSeq" id="WP_142005217.1">
    <property type="nucleotide sequence ID" value="NZ_CAJTBP010000001.1"/>
</dbReference>
<evidence type="ECO:0000256" key="6">
    <source>
        <dbReference type="ARBA" id="ARBA00047615"/>
    </source>
</evidence>
<dbReference type="CDD" id="cd02020">
    <property type="entry name" value="CMPK"/>
    <property type="match status" value="1"/>
</dbReference>
<proteinExistence type="inferred from homology"/>
<comment type="catalytic activity">
    <reaction evidence="6 8">
        <text>dCMP + ATP = dCDP + ADP</text>
        <dbReference type="Rhea" id="RHEA:25094"/>
        <dbReference type="ChEBI" id="CHEBI:30616"/>
        <dbReference type="ChEBI" id="CHEBI:57566"/>
        <dbReference type="ChEBI" id="CHEBI:58593"/>
        <dbReference type="ChEBI" id="CHEBI:456216"/>
        <dbReference type="EC" id="2.7.4.25"/>
    </reaction>
</comment>
<keyword evidence="2 8" id="KW-0808">Transferase</keyword>
<dbReference type="AlphaFoldDB" id="A0A542XBE9"/>
<evidence type="ECO:0000256" key="3">
    <source>
        <dbReference type="ARBA" id="ARBA00022741"/>
    </source>
</evidence>
<evidence type="ECO:0000256" key="8">
    <source>
        <dbReference type="HAMAP-Rule" id="MF_00238"/>
    </source>
</evidence>
<dbReference type="SUPFAM" id="SSF52540">
    <property type="entry name" value="P-loop containing nucleoside triphosphate hydrolases"/>
    <property type="match status" value="1"/>
</dbReference>
<feature type="domain" description="Cytidylate kinase" evidence="9">
    <location>
        <begin position="21"/>
        <end position="238"/>
    </location>
</feature>
<evidence type="ECO:0000313" key="10">
    <source>
        <dbReference type="EMBL" id="TQL33163.1"/>
    </source>
</evidence>
<dbReference type="Proteomes" id="UP000318336">
    <property type="component" value="Unassembled WGS sequence"/>
</dbReference>
<dbReference type="EMBL" id="VFOK01000001">
    <property type="protein sequence ID" value="TQL33163.1"/>
    <property type="molecule type" value="Genomic_DNA"/>
</dbReference>
<evidence type="ECO:0000256" key="2">
    <source>
        <dbReference type="ARBA" id="ARBA00022679"/>
    </source>
</evidence>
<evidence type="ECO:0000259" key="9">
    <source>
        <dbReference type="Pfam" id="PF02224"/>
    </source>
</evidence>
<dbReference type="Pfam" id="PF02224">
    <property type="entry name" value="Cytidylate_kin"/>
    <property type="match status" value="1"/>
</dbReference>
<feature type="binding site" evidence="8">
    <location>
        <begin position="25"/>
        <end position="33"/>
    </location>
    <ligand>
        <name>ATP</name>
        <dbReference type="ChEBI" id="CHEBI:30616"/>
    </ligand>
</feature>
<sequence>MTAVIDDPAAASRTADEQVVVAIDGPSGSGKSSVSRAVATRLEVGYLDTGAMYRALTWWCLERGLDLSDQDAVAVASRELPLVMSHDPQAPAITVDGTAVDLAIRETRISEAVSAVATNLAVRADMKQRQRVLIGEIASATGGVVAEGRDITTVVAPDADVRILLTASEAARLARRSKELHGSDDDSSLERTREQVVARDAKDSTVSQFSVAADGVVTVDTSDLDFEQSVQAVLDVVRAGVRAG</sequence>
<keyword evidence="4 8" id="KW-0418">Kinase</keyword>
<keyword evidence="11" id="KW-1185">Reference proteome</keyword>
<gene>
    <name evidence="8" type="primary">cmk</name>
    <name evidence="10" type="ORF">FB554_1299</name>
</gene>
<dbReference type="GO" id="GO:0006220">
    <property type="term" value="P:pyrimidine nucleotide metabolic process"/>
    <property type="evidence" value="ECO:0007669"/>
    <property type="project" value="UniProtKB-UniRule"/>
</dbReference>
<dbReference type="OrthoDB" id="9807434at2"/>
<dbReference type="Gene3D" id="3.40.50.300">
    <property type="entry name" value="P-loop containing nucleotide triphosphate hydrolases"/>
    <property type="match status" value="1"/>
</dbReference>
<dbReference type="GO" id="GO:0005737">
    <property type="term" value="C:cytoplasm"/>
    <property type="evidence" value="ECO:0007669"/>
    <property type="project" value="UniProtKB-SubCell"/>
</dbReference>
<name>A0A542XBE9_9MICO</name>
<evidence type="ECO:0000313" key="11">
    <source>
        <dbReference type="Proteomes" id="UP000318336"/>
    </source>
</evidence>
<evidence type="ECO:0000256" key="5">
    <source>
        <dbReference type="ARBA" id="ARBA00022840"/>
    </source>
</evidence>
<evidence type="ECO:0000256" key="1">
    <source>
        <dbReference type="ARBA" id="ARBA00009427"/>
    </source>
</evidence>
<reference evidence="10 11" key="1">
    <citation type="submission" date="2019-06" db="EMBL/GenBank/DDBJ databases">
        <title>Sequencing the genomes of 1000 actinobacteria strains.</title>
        <authorList>
            <person name="Klenk H.-P."/>
        </authorList>
    </citation>
    <scope>NUCLEOTIDE SEQUENCE [LARGE SCALE GENOMIC DNA]</scope>
    <source>
        <strain evidence="10 11">DSM 24617</strain>
    </source>
</reference>
<comment type="subcellular location">
    <subcellularLocation>
        <location evidence="8">Cytoplasm</location>
    </subcellularLocation>
</comment>
<comment type="catalytic activity">
    <reaction evidence="7 8">
        <text>CMP + ATP = CDP + ADP</text>
        <dbReference type="Rhea" id="RHEA:11600"/>
        <dbReference type="ChEBI" id="CHEBI:30616"/>
        <dbReference type="ChEBI" id="CHEBI:58069"/>
        <dbReference type="ChEBI" id="CHEBI:60377"/>
        <dbReference type="ChEBI" id="CHEBI:456216"/>
        <dbReference type="EC" id="2.7.4.25"/>
    </reaction>
</comment>
<dbReference type="InterPro" id="IPR003136">
    <property type="entry name" value="Cytidylate_kin"/>
</dbReference>
<dbReference type="EC" id="2.7.4.25" evidence="8"/>
<dbReference type="NCBIfam" id="TIGR00017">
    <property type="entry name" value="cmk"/>
    <property type="match status" value="1"/>
</dbReference>
<organism evidence="10 11">
    <name type="scientific">Barrientosiimonas humi</name>
    <dbReference type="NCBI Taxonomy" id="999931"/>
    <lineage>
        <taxon>Bacteria</taxon>
        <taxon>Bacillati</taxon>
        <taxon>Actinomycetota</taxon>
        <taxon>Actinomycetes</taxon>
        <taxon>Micrococcales</taxon>
        <taxon>Dermacoccaceae</taxon>
        <taxon>Barrientosiimonas</taxon>
    </lineage>
</organism>
<keyword evidence="3 8" id="KW-0547">Nucleotide-binding</keyword>
<dbReference type="InterPro" id="IPR027417">
    <property type="entry name" value="P-loop_NTPase"/>
</dbReference>
<protein>
    <recommendedName>
        <fullName evidence="8">Cytidylate kinase</fullName>
        <shortName evidence="8">CK</shortName>
        <ecNumber evidence="8">2.7.4.25</ecNumber>
    </recommendedName>
    <alternativeName>
        <fullName evidence="8">Cytidine monophosphate kinase</fullName>
        <shortName evidence="8">CMP kinase</shortName>
    </alternativeName>
</protein>
<dbReference type="GO" id="GO:0036431">
    <property type="term" value="F:dCMP kinase activity"/>
    <property type="evidence" value="ECO:0007669"/>
    <property type="project" value="InterPro"/>
</dbReference>
<comment type="caution">
    <text evidence="10">The sequence shown here is derived from an EMBL/GenBank/DDBJ whole genome shotgun (WGS) entry which is preliminary data.</text>
</comment>
<dbReference type="HAMAP" id="MF_00238">
    <property type="entry name" value="Cytidyl_kinase_type1"/>
    <property type="match status" value="1"/>
</dbReference>
<accession>A0A542XBE9</accession>
<keyword evidence="5 8" id="KW-0067">ATP-binding</keyword>